<evidence type="ECO:0000313" key="2">
    <source>
        <dbReference type="EMBL" id="AFQ22229.1"/>
    </source>
</evidence>
<dbReference type="KEGG" id="vg:13826772"/>
<name>J9QKZ2_9CAUD</name>
<protein>
    <submittedName>
        <fullName evidence="2">Uncharacterized protein</fullName>
    </submittedName>
</protein>
<dbReference type="GeneID" id="13826772"/>
<evidence type="ECO:0000313" key="3">
    <source>
        <dbReference type="Proteomes" id="UP000006280"/>
    </source>
</evidence>
<evidence type="ECO:0000256" key="1">
    <source>
        <dbReference type="SAM" id="Phobius"/>
    </source>
</evidence>
<proteinExistence type="predicted"/>
<keyword evidence="1" id="KW-0812">Transmembrane</keyword>
<keyword evidence="1" id="KW-1133">Transmembrane helix</keyword>
<feature type="transmembrane region" description="Helical" evidence="1">
    <location>
        <begin position="78"/>
        <end position="103"/>
    </location>
</feature>
<sequence length="157" mass="17078">MWTISKSSLLHRFNQTMGSEWDADHLQNGCAYFWYTVWNICKALGITFLVALVLSLIGTPLLALMLGISVKGAWGAGIWFILGSVPVGIAAALAIAGTGWLGVKGGVKTYKVLQPVIAEKHLEESVPVVKTLNAFSMAWSFIKATKEKYCPTLTFVD</sequence>
<keyword evidence="3" id="KW-1185">Reference proteome</keyword>
<feature type="transmembrane region" description="Helical" evidence="1">
    <location>
        <begin position="43"/>
        <end position="66"/>
    </location>
</feature>
<organism evidence="2 3">
    <name type="scientific">Pectobacterium phage My1</name>
    <dbReference type="NCBI Taxonomy" id="1204539"/>
    <lineage>
        <taxon>Viruses</taxon>
        <taxon>Duplodnaviria</taxon>
        <taxon>Heunggongvirae</taxon>
        <taxon>Uroviricota</taxon>
        <taxon>Caudoviricetes</taxon>
        <taxon>Demerecviridae</taxon>
        <taxon>Mccorquodalevirinae</taxon>
        <taxon>Myunavirus</taxon>
        <taxon>Myunavirus My1</taxon>
    </lineage>
</organism>
<dbReference type="EMBL" id="JX195166">
    <property type="protein sequence ID" value="AFQ22229.1"/>
    <property type="molecule type" value="Genomic_DNA"/>
</dbReference>
<dbReference type="RefSeq" id="YP_006906322.1">
    <property type="nucleotide sequence ID" value="NC_018837.1"/>
</dbReference>
<keyword evidence="1" id="KW-0472">Membrane</keyword>
<accession>J9QKZ2</accession>
<reference evidence="2 3" key="1">
    <citation type="journal article" date="2012" name="J. Virol.">
        <title>Complete Genome Sequence of Pectobacterium carotovorum subsp. carotovorum Bacteriophage My1.</title>
        <authorList>
            <person name="Lee D.H."/>
            <person name="Lee J.H."/>
            <person name="Shin H."/>
            <person name="Ji S."/>
            <person name="Roh E."/>
            <person name="Jung K."/>
            <person name="Ryu S."/>
            <person name="Choi J."/>
            <person name="Heu S."/>
        </authorList>
    </citation>
    <scope>NUCLEOTIDE SEQUENCE [LARGE SCALE GENOMIC DNA]</scope>
</reference>
<gene>
    <name evidence="2" type="ORF">My1_070</name>
</gene>
<dbReference type="Proteomes" id="UP000006280">
    <property type="component" value="Segment"/>
</dbReference>